<organism evidence="1 2">
    <name type="scientific">Thiohalocapsa marina</name>
    <dbReference type="NCBI Taxonomy" id="424902"/>
    <lineage>
        <taxon>Bacteria</taxon>
        <taxon>Pseudomonadati</taxon>
        <taxon>Pseudomonadota</taxon>
        <taxon>Gammaproteobacteria</taxon>
        <taxon>Chromatiales</taxon>
        <taxon>Chromatiaceae</taxon>
        <taxon>Thiohalocapsa</taxon>
    </lineage>
</organism>
<name>A0A5M8FSC4_9GAMM</name>
<dbReference type="RefSeq" id="WP_150093295.1">
    <property type="nucleotide sequence ID" value="NZ_VWXX01000015.1"/>
</dbReference>
<dbReference type="AlphaFoldDB" id="A0A5M8FSC4"/>
<protein>
    <submittedName>
        <fullName evidence="1">Uncharacterized protein</fullName>
    </submittedName>
</protein>
<proteinExistence type="predicted"/>
<comment type="caution">
    <text evidence="1">The sequence shown here is derived from an EMBL/GenBank/DDBJ whole genome shotgun (WGS) entry which is preliminary data.</text>
</comment>
<accession>A0A5M8FSC4</accession>
<keyword evidence="2" id="KW-1185">Reference proteome</keyword>
<sequence>MATSLHCVEGALWHEHAYYRKLFREQVCYQYKTTTGETGSHCYWKRIGQIYTPKLAKHFTPDELVEDCIEGLEVYAIRARTLIDKAIALGRQGKTMYVWPVPWPWSFRMIF</sequence>
<dbReference type="Proteomes" id="UP000322981">
    <property type="component" value="Unassembled WGS sequence"/>
</dbReference>
<evidence type="ECO:0000313" key="1">
    <source>
        <dbReference type="EMBL" id="KAA6184832.1"/>
    </source>
</evidence>
<dbReference type="OrthoDB" id="7330654at2"/>
<dbReference type="EMBL" id="VWXX01000015">
    <property type="protein sequence ID" value="KAA6184832.1"/>
    <property type="molecule type" value="Genomic_DNA"/>
</dbReference>
<reference evidence="1 2" key="1">
    <citation type="submission" date="2019-09" db="EMBL/GenBank/DDBJ databases">
        <title>Whole-genome sequence of the purple sulfur bacterium Thiohalocapsa marina DSM 19078.</title>
        <authorList>
            <person name="Kyndt J.A."/>
            <person name="Meyer T.E."/>
        </authorList>
    </citation>
    <scope>NUCLEOTIDE SEQUENCE [LARGE SCALE GENOMIC DNA]</scope>
    <source>
        <strain evidence="1 2">DSM 19078</strain>
    </source>
</reference>
<evidence type="ECO:0000313" key="2">
    <source>
        <dbReference type="Proteomes" id="UP000322981"/>
    </source>
</evidence>
<gene>
    <name evidence="1" type="ORF">F2Q65_10995</name>
</gene>